<sequence>MTVKPRDSSNSNTGIQYTPVDSIATVSIPQALSQSAMALRSVVKLANSRTGSSSRSGGTATKWDALPMSMPAALGWVIVSAARDLPGLRLTPGLRWAKACSIFSSGNGAASGTSLAHSLKRNTVHLRTTLGAIR</sequence>
<gene>
    <name evidence="1" type="ORF">R69658_08266</name>
</gene>
<accession>A0ABM8TA01</accession>
<dbReference type="Proteomes" id="UP000674425">
    <property type="component" value="Unassembled WGS sequence"/>
</dbReference>
<name>A0ABM8TA01_9BURK</name>
<reference evidence="1 2" key="1">
    <citation type="submission" date="2021-02" db="EMBL/GenBank/DDBJ databases">
        <authorList>
            <person name="Vanwijnsberghe S."/>
        </authorList>
    </citation>
    <scope>NUCLEOTIDE SEQUENCE [LARGE SCALE GENOMIC DNA]</scope>
    <source>
        <strain evidence="1 2">R-69658</strain>
    </source>
</reference>
<dbReference type="EMBL" id="CAJNAU010000360">
    <property type="protein sequence ID" value="CAE6873442.1"/>
    <property type="molecule type" value="Genomic_DNA"/>
</dbReference>
<organism evidence="1 2">
    <name type="scientific">Paraburkholderia aspalathi</name>
    <dbReference type="NCBI Taxonomy" id="1324617"/>
    <lineage>
        <taxon>Bacteria</taxon>
        <taxon>Pseudomonadati</taxon>
        <taxon>Pseudomonadota</taxon>
        <taxon>Betaproteobacteria</taxon>
        <taxon>Burkholderiales</taxon>
        <taxon>Burkholderiaceae</taxon>
        <taxon>Paraburkholderia</taxon>
    </lineage>
</organism>
<protein>
    <submittedName>
        <fullName evidence="1">Uncharacterized protein</fullName>
    </submittedName>
</protein>
<comment type="caution">
    <text evidence="1">The sequence shown here is derived from an EMBL/GenBank/DDBJ whole genome shotgun (WGS) entry which is preliminary data.</text>
</comment>
<evidence type="ECO:0000313" key="2">
    <source>
        <dbReference type="Proteomes" id="UP000674425"/>
    </source>
</evidence>
<proteinExistence type="predicted"/>
<keyword evidence="2" id="KW-1185">Reference proteome</keyword>
<evidence type="ECO:0000313" key="1">
    <source>
        <dbReference type="EMBL" id="CAE6873442.1"/>
    </source>
</evidence>